<dbReference type="InterPro" id="IPR022385">
    <property type="entry name" value="Rhs_assc_core"/>
</dbReference>
<reference evidence="2 3" key="1">
    <citation type="submission" date="2018-05" db="EMBL/GenBank/DDBJ databases">
        <title>Complete Genome Sequence of Methylobacterium sp. 17Sr1-28.</title>
        <authorList>
            <person name="Srinivasan S."/>
        </authorList>
    </citation>
    <scope>NUCLEOTIDE SEQUENCE [LARGE SCALE GENOMIC DNA]</scope>
    <source>
        <strain evidence="2 3">17Sr1-28</strain>
    </source>
</reference>
<dbReference type="RefSeq" id="WP_109961372.1">
    <property type="nucleotide sequence ID" value="NZ_CP029553.1"/>
</dbReference>
<feature type="domain" description="RHS protein conserved region" evidence="1">
    <location>
        <begin position="125"/>
        <end position="159"/>
    </location>
</feature>
<dbReference type="InterPro" id="IPR050708">
    <property type="entry name" value="T6SS_VgrG/RHS"/>
</dbReference>
<dbReference type="EMBL" id="CP029553">
    <property type="protein sequence ID" value="AWN49093.1"/>
    <property type="molecule type" value="Genomic_DNA"/>
</dbReference>
<keyword evidence="3" id="KW-1185">Reference proteome</keyword>
<dbReference type="Pfam" id="PF03527">
    <property type="entry name" value="RHS"/>
    <property type="match status" value="1"/>
</dbReference>
<dbReference type="OrthoDB" id="6057489at2"/>
<sequence length="385" mass="42805">MRCETPEGAVWHYRYDAFGRRLSKVRQFTDTERAWVSRRYPELVPAALRPETVLWTWPEPPRGHALHDPRPPVVGVQFLWDGDVVAEEAPLRLGGGVDWAAATRWHYEPESFVPVAKQEADGSLRYIVTDHLGTPREMFDEAGGLRWAVSLTTWGCVRRVVAPPAPDNDAGRVALYPRARVDGSVALKAEPDAGAYACPIRFQGQWADEENGANYNWYRYYDPILGQYVSPDPFKLSGGDRLLGYVQNPNLWIDPIGWSQRLQAAVNQAVREIGANPSLAKDLMTPASYRHLVVRSRLAQASYGKAIERRTAQILEKDPTLEWAGKYLKGPDGKFVGGPDFSGSGGATYDITTGAGVPSHLVRPYGQTTGYITYPSLPENLVFPP</sequence>
<dbReference type="PANTHER" id="PTHR32305:SF15">
    <property type="entry name" value="PROTEIN RHSA-RELATED"/>
    <property type="match status" value="1"/>
</dbReference>
<dbReference type="NCBIfam" id="TIGR03696">
    <property type="entry name" value="Rhs_assc_core"/>
    <property type="match status" value="1"/>
</dbReference>
<dbReference type="PANTHER" id="PTHR32305">
    <property type="match status" value="1"/>
</dbReference>
<evidence type="ECO:0000313" key="3">
    <source>
        <dbReference type="Proteomes" id="UP000245444"/>
    </source>
</evidence>
<dbReference type="Gene3D" id="2.180.10.10">
    <property type="entry name" value="RHS repeat-associated core"/>
    <property type="match status" value="1"/>
</dbReference>
<gene>
    <name evidence="2" type="ORF">DK419_24290</name>
</gene>
<organism evidence="2 3">
    <name type="scientific">Methylobacterium terrae</name>
    <dbReference type="NCBI Taxonomy" id="2202827"/>
    <lineage>
        <taxon>Bacteria</taxon>
        <taxon>Pseudomonadati</taxon>
        <taxon>Pseudomonadota</taxon>
        <taxon>Alphaproteobacteria</taxon>
        <taxon>Hyphomicrobiales</taxon>
        <taxon>Methylobacteriaceae</taxon>
        <taxon>Methylobacterium</taxon>
    </lineage>
</organism>
<dbReference type="KEGG" id="mtea:DK419_24290"/>
<protein>
    <recommendedName>
        <fullName evidence="1">RHS protein conserved region domain-containing protein</fullName>
    </recommendedName>
</protein>
<dbReference type="AlphaFoldDB" id="A0A2U8WSP6"/>
<evidence type="ECO:0000313" key="2">
    <source>
        <dbReference type="EMBL" id="AWN49093.1"/>
    </source>
</evidence>
<accession>A0A2U8WSP6</accession>
<evidence type="ECO:0000259" key="1">
    <source>
        <dbReference type="Pfam" id="PF03527"/>
    </source>
</evidence>
<dbReference type="Proteomes" id="UP000245444">
    <property type="component" value="Chromosome"/>
</dbReference>
<name>A0A2U8WSP6_9HYPH</name>
<dbReference type="PRINTS" id="PR00394">
    <property type="entry name" value="RHSPROTEIN"/>
</dbReference>
<proteinExistence type="predicted"/>
<dbReference type="InterPro" id="IPR001826">
    <property type="entry name" value="RHS"/>
</dbReference>